<dbReference type="Proteomes" id="UP000195991">
    <property type="component" value="Unassembled WGS sequence"/>
</dbReference>
<reference evidence="1 2" key="1">
    <citation type="submission" date="2016-08" db="EMBL/GenBank/DDBJ databases">
        <authorList>
            <person name="Seilhamer J.J."/>
        </authorList>
    </citation>
    <scope>NUCLEOTIDE SEQUENCE [LARGE SCALE GENOMIC DNA]</scope>
    <source>
        <strain evidence="1 2">IEBC_T61001</strain>
    </source>
</reference>
<protein>
    <submittedName>
        <fullName evidence="1">Uncharacterized protein</fullName>
    </submittedName>
</protein>
<dbReference type="EMBL" id="FMBI01000029">
    <property type="protein sequence ID" value="SCC35903.1"/>
    <property type="molecule type" value="Genomic_DNA"/>
</dbReference>
<organism evidence="1 2">
    <name type="scientific">Bacillus thuringiensis</name>
    <dbReference type="NCBI Taxonomy" id="1428"/>
    <lineage>
        <taxon>Bacteria</taxon>
        <taxon>Bacillati</taxon>
        <taxon>Bacillota</taxon>
        <taxon>Bacilli</taxon>
        <taxon>Bacillales</taxon>
        <taxon>Bacillaceae</taxon>
        <taxon>Bacillus</taxon>
        <taxon>Bacillus cereus group</taxon>
    </lineage>
</organism>
<evidence type="ECO:0000313" key="1">
    <source>
        <dbReference type="EMBL" id="SCC35903.1"/>
    </source>
</evidence>
<dbReference type="AlphaFoldDB" id="A0A1C4DX34"/>
<evidence type="ECO:0000313" key="2">
    <source>
        <dbReference type="Proteomes" id="UP000195991"/>
    </source>
</evidence>
<name>A0A1C4DX34_BACTU</name>
<accession>A0A1C4DX34</accession>
<gene>
    <name evidence="1" type="ORF">BTT61001_02740</name>
</gene>
<sequence>MSVSVDAGLGFTIDANLTVYGTSITI</sequence>
<proteinExistence type="predicted"/>